<evidence type="ECO:0000256" key="1">
    <source>
        <dbReference type="ARBA" id="ARBA00004651"/>
    </source>
</evidence>
<accession>A0A934VU11</accession>
<evidence type="ECO:0000256" key="4">
    <source>
        <dbReference type="ARBA" id="ARBA00022475"/>
    </source>
</evidence>
<dbReference type="PANTHER" id="PTHR33376">
    <property type="match status" value="1"/>
</dbReference>
<dbReference type="InterPro" id="IPR038404">
    <property type="entry name" value="TRAP_DctP_sf"/>
</dbReference>
<dbReference type="InterPro" id="IPR018389">
    <property type="entry name" value="DctP_fam"/>
</dbReference>
<dbReference type="EMBL" id="JAENIL010000079">
    <property type="protein sequence ID" value="MBK1880283.1"/>
    <property type="molecule type" value="Genomic_DNA"/>
</dbReference>
<feature type="domain" description="Tripartite ATP-independent periplasmic transporters DctQ component" evidence="10">
    <location>
        <begin position="411"/>
        <end position="540"/>
    </location>
</feature>
<feature type="transmembrane region" description="Helical" evidence="9">
    <location>
        <begin position="395"/>
        <end position="417"/>
    </location>
</feature>
<evidence type="ECO:0000259" key="10">
    <source>
        <dbReference type="Pfam" id="PF04290"/>
    </source>
</evidence>
<keyword evidence="12" id="KW-1185">Reference proteome</keyword>
<dbReference type="NCBIfam" id="NF037995">
    <property type="entry name" value="TRAP_S1"/>
    <property type="match status" value="1"/>
</dbReference>
<organism evidence="11 12">
    <name type="scientific">Pelagicoccus mobilis</name>
    <dbReference type="NCBI Taxonomy" id="415221"/>
    <lineage>
        <taxon>Bacteria</taxon>
        <taxon>Pseudomonadati</taxon>
        <taxon>Verrucomicrobiota</taxon>
        <taxon>Opitutia</taxon>
        <taxon>Puniceicoccales</taxon>
        <taxon>Pelagicoccaceae</taxon>
        <taxon>Pelagicoccus</taxon>
    </lineage>
</organism>
<dbReference type="GO" id="GO:0030288">
    <property type="term" value="C:outer membrane-bounded periplasmic space"/>
    <property type="evidence" value="ECO:0007669"/>
    <property type="project" value="InterPro"/>
</dbReference>
<dbReference type="AlphaFoldDB" id="A0A934VU11"/>
<comment type="subcellular location">
    <subcellularLocation>
        <location evidence="1">Cell membrane</location>
        <topology evidence="1">Multi-pass membrane protein</topology>
    </subcellularLocation>
</comment>
<dbReference type="Pfam" id="PF04290">
    <property type="entry name" value="DctQ"/>
    <property type="match status" value="1"/>
</dbReference>
<keyword evidence="4" id="KW-1003">Cell membrane</keyword>
<feature type="transmembrane region" description="Helical" evidence="9">
    <location>
        <begin position="509"/>
        <end position="532"/>
    </location>
</feature>
<dbReference type="Proteomes" id="UP000617628">
    <property type="component" value="Unassembled WGS sequence"/>
</dbReference>
<sequence>MNARAQNLGLVAWLIAFALLLATQPAYAKKILTLSHTNGPTATRQIASEEFARLVSEYSEQRLEVRVFHSGQLANDPKAIELMKLGGLDFTITATGSYAPHYPNLNLLTLPYLVDNYEQGWRLYDESPWVAQQFEGLAKKTGIRVLATWEAGFRQFTTTIPLAPPGESNKEKMRVYPNESLRSMVEAFGYNPVIIPAPEVYLALQQGTVVGQENPLDTIYSMRFFEVAPRISLTSHIYSPTPFTVAESTWKKLSEADKAAVKRAAKEAGDFSRQRVKESEPRLLEEMVQRGASVHRPDLKPFQEAVTSVYDQARDRYGNQVDLLLADSQAIKTGEELPTGPLEDSYSSQPISFPLSLSLSLGGLITFVVGSLILNSRTAWLSEYPAGDETPLFRYLGNAIDWTVIWCGFAIVILMFGNVLSRFVFKFDVAWSSELSVFLMIWAIFLGGVSATRRRSHMRVAEAVNLLPQGAQRWTNTIANAASSIVLLLLLLSGLRIAQANLGQDLVALGWPVGFQYAALPVGAGFALLFTLRDLVLHLRGSVELEQHS</sequence>
<comment type="caution">
    <text evidence="11">The sequence shown here is derived from an EMBL/GenBank/DDBJ whole genome shotgun (WGS) entry which is preliminary data.</text>
</comment>
<name>A0A934VU11_9BACT</name>
<dbReference type="RefSeq" id="WP_200359084.1">
    <property type="nucleotide sequence ID" value="NZ_JAENIL010000079.1"/>
</dbReference>
<feature type="transmembrane region" description="Helical" evidence="9">
    <location>
        <begin position="429"/>
        <end position="449"/>
    </location>
</feature>
<evidence type="ECO:0000256" key="2">
    <source>
        <dbReference type="ARBA" id="ARBA00009023"/>
    </source>
</evidence>
<protein>
    <submittedName>
        <fullName evidence="11">DctP family TRAP transporter solute-binding subunit</fullName>
    </submittedName>
</protein>
<gene>
    <name evidence="11" type="ORF">JIN87_25590</name>
</gene>
<comment type="similarity">
    <text evidence="2">Belongs to the bacterial solute-binding protein 7 family.</text>
</comment>
<keyword evidence="7 9" id="KW-1133">Transmembrane helix</keyword>
<dbReference type="Gene3D" id="3.40.190.170">
    <property type="entry name" value="Bacterial extracellular solute-binding protein, family 7"/>
    <property type="match status" value="1"/>
</dbReference>
<dbReference type="Pfam" id="PF03480">
    <property type="entry name" value="DctP"/>
    <property type="match status" value="1"/>
</dbReference>
<feature type="transmembrane region" description="Helical" evidence="9">
    <location>
        <begin position="351"/>
        <end position="374"/>
    </location>
</feature>
<keyword evidence="8 9" id="KW-0472">Membrane</keyword>
<evidence type="ECO:0000256" key="6">
    <source>
        <dbReference type="ARBA" id="ARBA00022729"/>
    </source>
</evidence>
<dbReference type="NCBIfam" id="TIGR00787">
    <property type="entry name" value="dctP"/>
    <property type="match status" value="1"/>
</dbReference>
<evidence type="ECO:0000256" key="9">
    <source>
        <dbReference type="SAM" id="Phobius"/>
    </source>
</evidence>
<dbReference type="PANTHER" id="PTHR33376:SF4">
    <property type="entry name" value="SIALIC ACID-BINDING PERIPLASMIC PROTEIN SIAP"/>
    <property type="match status" value="1"/>
</dbReference>
<evidence type="ECO:0000256" key="7">
    <source>
        <dbReference type="ARBA" id="ARBA00022989"/>
    </source>
</evidence>
<evidence type="ECO:0000256" key="5">
    <source>
        <dbReference type="ARBA" id="ARBA00022692"/>
    </source>
</evidence>
<evidence type="ECO:0000313" key="11">
    <source>
        <dbReference type="EMBL" id="MBK1880283.1"/>
    </source>
</evidence>
<proteinExistence type="inferred from homology"/>
<dbReference type="GO" id="GO:0055085">
    <property type="term" value="P:transmembrane transport"/>
    <property type="evidence" value="ECO:0007669"/>
    <property type="project" value="InterPro"/>
</dbReference>
<reference evidence="11" key="1">
    <citation type="submission" date="2021-01" db="EMBL/GenBank/DDBJ databases">
        <title>Modified the classification status of verrucomicrobia.</title>
        <authorList>
            <person name="Feng X."/>
        </authorList>
    </citation>
    <scope>NUCLEOTIDE SEQUENCE</scope>
    <source>
        <strain evidence="11">KCTC 13126</strain>
    </source>
</reference>
<keyword evidence="6" id="KW-0732">Signal</keyword>
<evidence type="ECO:0000256" key="8">
    <source>
        <dbReference type="ARBA" id="ARBA00023136"/>
    </source>
</evidence>
<dbReference type="InterPro" id="IPR055348">
    <property type="entry name" value="DctQ"/>
</dbReference>
<keyword evidence="3" id="KW-0813">Transport</keyword>
<keyword evidence="5 9" id="KW-0812">Transmembrane</keyword>
<dbReference type="GO" id="GO:0005886">
    <property type="term" value="C:plasma membrane"/>
    <property type="evidence" value="ECO:0007669"/>
    <property type="project" value="UniProtKB-SubCell"/>
</dbReference>
<dbReference type="CDD" id="cd13603">
    <property type="entry name" value="PBP2_TRAP_Siap_TeaA_like"/>
    <property type="match status" value="1"/>
</dbReference>
<feature type="transmembrane region" description="Helical" evidence="9">
    <location>
        <begin position="478"/>
        <end position="497"/>
    </location>
</feature>
<evidence type="ECO:0000256" key="3">
    <source>
        <dbReference type="ARBA" id="ARBA00022448"/>
    </source>
</evidence>
<evidence type="ECO:0000313" key="12">
    <source>
        <dbReference type="Proteomes" id="UP000617628"/>
    </source>
</evidence>
<dbReference type="InterPro" id="IPR004682">
    <property type="entry name" value="TRAP_DctP"/>
</dbReference>